<dbReference type="EMBL" id="CP031395">
    <property type="protein sequence ID" value="QBK03620.1"/>
    <property type="molecule type" value="Genomic_DNA"/>
</dbReference>
<dbReference type="KEGG" id="hgr:DW355_01510"/>
<comment type="function">
    <text evidence="4">Catalyzes the reduction of 1-pyrroline-5-carboxylate (PCA) to L-proline.</text>
</comment>
<dbReference type="PANTHER" id="PTHR11645">
    <property type="entry name" value="PYRROLINE-5-CARBOXYLATE REDUCTASE"/>
    <property type="match status" value="1"/>
</dbReference>
<evidence type="ECO:0000256" key="4">
    <source>
        <dbReference type="HAMAP-Rule" id="MF_01925"/>
    </source>
</evidence>
<dbReference type="InterPro" id="IPR036291">
    <property type="entry name" value="NAD(P)-bd_dom_sf"/>
</dbReference>
<evidence type="ECO:0000256" key="6">
    <source>
        <dbReference type="PIRSR" id="PIRSR000193-1"/>
    </source>
</evidence>
<dbReference type="Proteomes" id="UP000292939">
    <property type="component" value="Chromosome"/>
</dbReference>
<dbReference type="PIRSF" id="PIRSF000193">
    <property type="entry name" value="Pyrrol-5-carb_rd"/>
    <property type="match status" value="1"/>
</dbReference>
<dbReference type="SUPFAM" id="SSF51735">
    <property type="entry name" value="NAD(P)-binding Rossmann-fold domains"/>
    <property type="match status" value="1"/>
</dbReference>
<dbReference type="AlphaFoldDB" id="A0A4P6UHT1"/>
<dbReference type="PROSITE" id="PS00521">
    <property type="entry name" value="P5CR"/>
    <property type="match status" value="1"/>
</dbReference>
<dbReference type="PANTHER" id="PTHR11645:SF0">
    <property type="entry name" value="PYRROLINE-5-CARBOXYLATE REDUCTASE 3"/>
    <property type="match status" value="1"/>
</dbReference>
<evidence type="ECO:0000259" key="9">
    <source>
        <dbReference type="Pfam" id="PF14748"/>
    </source>
</evidence>
<dbReference type="OrthoDB" id="9805754at2"/>
<evidence type="ECO:0000313" key="11">
    <source>
        <dbReference type="Proteomes" id="UP000292939"/>
    </source>
</evidence>
<comment type="pathway">
    <text evidence="4 7">Amino-acid biosynthesis; L-proline biosynthesis; L-proline from L-glutamate 5-semialdehyde: step 1/1.</text>
</comment>
<comment type="subcellular location">
    <subcellularLocation>
        <location evidence="4">Cytoplasm</location>
    </subcellularLocation>
</comment>
<reference evidence="10 11" key="1">
    <citation type="submission" date="2018-07" db="EMBL/GenBank/DDBJ databases">
        <title>Exploring interactions and the metabolic potential of the ultra-small soil bacteria Hylemonella gracilis.</title>
        <authorList>
            <person name="Tyc O."/>
            <person name="Kulkarni P."/>
            <person name="Gawehns F."/>
            <person name="Hundscheid M."/>
            <person name="Zweers H."/>
            <person name="Garbeva P."/>
        </authorList>
    </citation>
    <scope>NUCLEOTIDE SEQUENCE [LARGE SCALE GENOMIC DNA]</scope>
    <source>
        <strain evidence="10 11">NS1</strain>
    </source>
</reference>
<dbReference type="InterPro" id="IPR053790">
    <property type="entry name" value="P5CR-like_CS"/>
</dbReference>
<feature type="domain" description="Pyrroline-5-carboxylate reductase dimerisation" evidence="9">
    <location>
        <begin position="163"/>
        <end position="267"/>
    </location>
</feature>
<dbReference type="GO" id="GO:0005737">
    <property type="term" value="C:cytoplasm"/>
    <property type="evidence" value="ECO:0007669"/>
    <property type="project" value="UniProtKB-SubCell"/>
</dbReference>
<organism evidence="10 11">
    <name type="scientific">Hylemonella gracilis</name>
    <dbReference type="NCBI Taxonomy" id="80880"/>
    <lineage>
        <taxon>Bacteria</taxon>
        <taxon>Pseudomonadati</taxon>
        <taxon>Pseudomonadota</taxon>
        <taxon>Betaproteobacteria</taxon>
        <taxon>Burkholderiales</taxon>
        <taxon>Comamonadaceae</taxon>
        <taxon>Hylemonella</taxon>
    </lineage>
</organism>
<sequence length="274" mass="28921">MIDSRTAIAFIGGGNMASAIIGGLLQQGTPATSINVVEPLPAARQALVDKYKVRVHEQVGEFLRDTGLVVWAVKPQIFKEVALALAPEVGQALHLSVAAGIASDSIALWLGNERIVRAMPNTPALVGLGMTGLYARPAVGAAERQQVERIATSVGEALWVEREELLDAVTAVSGSGPAYFFYVLEAMTEAGVALGLGREQAYRLAVQTARGASELAHRSDEPAELLRQRVTSKGGTTHEAITTLEAGGLKPLFAQALQACARRARELGEEFGKG</sequence>
<evidence type="ECO:0000256" key="1">
    <source>
        <dbReference type="ARBA" id="ARBA00005525"/>
    </source>
</evidence>
<dbReference type="FunFam" id="1.10.3730.10:FF:000001">
    <property type="entry name" value="Pyrroline-5-carboxylate reductase"/>
    <property type="match status" value="1"/>
</dbReference>
<keyword evidence="4" id="KW-0963">Cytoplasm</keyword>
<dbReference type="Gene3D" id="3.40.50.720">
    <property type="entry name" value="NAD(P)-binding Rossmann-like Domain"/>
    <property type="match status" value="1"/>
</dbReference>
<comment type="similarity">
    <text evidence="1 4 7">Belongs to the pyrroline-5-carboxylate reductase family.</text>
</comment>
<keyword evidence="2 4" id="KW-0521">NADP</keyword>
<name>A0A4P6UHT1_9BURK</name>
<evidence type="ECO:0000256" key="2">
    <source>
        <dbReference type="ARBA" id="ARBA00022857"/>
    </source>
</evidence>
<dbReference type="InterPro" id="IPR029036">
    <property type="entry name" value="P5CR_dimer"/>
</dbReference>
<dbReference type="NCBIfam" id="TIGR00112">
    <property type="entry name" value="proC"/>
    <property type="match status" value="1"/>
</dbReference>
<comment type="catalytic activity">
    <reaction evidence="4">
        <text>L-proline + NAD(+) = (S)-1-pyrroline-5-carboxylate + NADH + 2 H(+)</text>
        <dbReference type="Rhea" id="RHEA:14105"/>
        <dbReference type="ChEBI" id="CHEBI:15378"/>
        <dbReference type="ChEBI" id="CHEBI:17388"/>
        <dbReference type="ChEBI" id="CHEBI:57540"/>
        <dbReference type="ChEBI" id="CHEBI:57945"/>
        <dbReference type="ChEBI" id="CHEBI:60039"/>
        <dbReference type="EC" id="1.5.1.2"/>
    </reaction>
</comment>
<feature type="binding site" evidence="6">
    <location>
        <begin position="11"/>
        <end position="16"/>
    </location>
    <ligand>
        <name>NADP(+)</name>
        <dbReference type="ChEBI" id="CHEBI:58349"/>
    </ligand>
</feature>
<dbReference type="InterPro" id="IPR008927">
    <property type="entry name" value="6-PGluconate_DH-like_C_sf"/>
</dbReference>
<dbReference type="RefSeq" id="WP_131277420.1">
    <property type="nucleotide sequence ID" value="NZ_CP031395.1"/>
</dbReference>
<gene>
    <name evidence="4" type="primary">proC</name>
    <name evidence="10" type="ORF">DW355_01510</name>
</gene>
<keyword evidence="4 7" id="KW-0028">Amino-acid biosynthesis</keyword>
<feature type="domain" description="Pyrroline-5-carboxylate reductase catalytic N-terminal" evidence="8">
    <location>
        <begin position="8"/>
        <end position="99"/>
    </location>
</feature>
<feature type="binding site" evidence="6">
    <location>
        <begin position="72"/>
        <end position="75"/>
    </location>
    <ligand>
        <name>NADP(+)</name>
        <dbReference type="ChEBI" id="CHEBI:58349"/>
    </ligand>
</feature>
<dbReference type="GO" id="GO:0004735">
    <property type="term" value="F:pyrroline-5-carboxylate reductase activity"/>
    <property type="evidence" value="ECO:0007669"/>
    <property type="project" value="UniProtKB-UniRule"/>
</dbReference>
<dbReference type="EC" id="1.5.1.2" evidence="4 5"/>
<proteinExistence type="inferred from homology"/>
<dbReference type="UniPathway" id="UPA00098">
    <property type="reaction ID" value="UER00361"/>
</dbReference>
<evidence type="ECO:0000256" key="3">
    <source>
        <dbReference type="ARBA" id="ARBA00023002"/>
    </source>
</evidence>
<protein>
    <recommendedName>
        <fullName evidence="4 5">Pyrroline-5-carboxylate reductase</fullName>
        <shortName evidence="4">P5C reductase</shortName>
        <shortName evidence="4">P5CR</shortName>
        <ecNumber evidence="4 5">1.5.1.2</ecNumber>
    </recommendedName>
    <alternativeName>
        <fullName evidence="4">PCA reductase</fullName>
    </alternativeName>
</protein>
<dbReference type="InterPro" id="IPR028939">
    <property type="entry name" value="P5C_Rdtase_cat_N"/>
</dbReference>
<dbReference type="Pfam" id="PF14748">
    <property type="entry name" value="P5CR_dimer"/>
    <property type="match status" value="1"/>
</dbReference>
<keyword evidence="3 4" id="KW-0560">Oxidoreductase</keyword>
<dbReference type="GO" id="GO:0055129">
    <property type="term" value="P:L-proline biosynthetic process"/>
    <property type="evidence" value="ECO:0007669"/>
    <property type="project" value="UniProtKB-UniRule"/>
</dbReference>
<keyword evidence="4 7" id="KW-0641">Proline biosynthesis</keyword>
<dbReference type="HAMAP" id="MF_01925">
    <property type="entry name" value="P5C_reductase"/>
    <property type="match status" value="1"/>
</dbReference>
<evidence type="ECO:0000259" key="8">
    <source>
        <dbReference type="Pfam" id="PF03807"/>
    </source>
</evidence>
<evidence type="ECO:0000313" key="10">
    <source>
        <dbReference type="EMBL" id="QBK03620.1"/>
    </source>
</evidence>
<comment type="catalytic activity">
    <reaction evidence="4 7">
        <text>L-proline + NADP(+) = (S)-1-pyrroline-5-carboxylate + NADPH + 2 H(+)</text>
        <dbReference type="Rhea" id="RHEA:14109"/>
        <dbReference type="ChEBI" id="CHEBI:15378"/>
        <dbReference type="ChEBI" id="CHEBI:17388"/>
        <dbReference type="ChEBI" id="CHEBI:57783"/>
        <dbReference type="ChEBI" id="CHEBI:58349"/>
        <dbReference type="ChEBI" id="CHEBI:60039"/>
        <dbReference type="EC" id="1.5.1.2"/>
    </reaction>
</comment>
<dbReference type="InterPro" id="IPR000304">
    <property type="entry name" value="Pyrroline-COOH_reductase"/>
</dbReference>
<dbReference type="Pfam" id="PF03807">
    <property type="entry name" value="F420_oxidored"/>
    <property type="match status" value="1"/>
</dbReference>
<dbReference type="SUPFAM" id="SSF48179">
    <property type="entry name" value="6-phosphogluconate dehydrogenase C-terminal domain-like"/>
    <property type="match status" value="1"/>
</dbReference>
<evidence type="ECO:0000256" key="5">
    <source>
        <dbReference type="NCBIfam" id="TIGR00112"/>
    </source>
</evidence>
<accession>A0A4P6UHT1</accession>
<dbReference type="Gene3D" id="1.10.3730.10">
    <property type="entry name" value="ProC C-terminal domain-like"/>
    <property type="match status" value="1"/>
</dbReference>
<evidence type="ECO:0000256" key="7">
    <source>
        <dbReference type="RuleBase" id="RU003903"/>
    </source>
</evidence>